<keyword evidence="1" id="KW-0812">Transmembrane</keyword>
<evidence type="ECO:0000313" key="2">
    <source>
        <dbReference type="EMBL" id="MRD48466.1"/>
    </source>
</evidence>
<feature type="transmembrane region" description="Helical" evidence="1">
    <location>
        <begin position="69"/>
        <end position="93"/>
    </location>
</feature>
<evidence type="ECO:0008006" key="4">
    <source>
        <dbReference type="Google" id="ProtNLM"/>
    </source>
</evidence>
<protein>
    <recommendedName>
        <fullName evidence="4">Transglycosylase associated protein</fullName>
    </recommendedName>
</protein>
<name>A0A844BAA3_9BURK</name>
<feature type="transmembrane region" description="Helical" evidence="1">
    <location>
        <begin position="15"/>
        <end position="33"/>
    </location>
</feature>
<evidence type="ECO:0000256" key="1">
    <source>
        <dbReference type="SAM" id="Phobius"/>
    </source>
</evidence>
<dbReference type="Proteomes" id="UP000487350">
    <property type="component" value="Unassembled WGS sequence"/>
</dbReference>
<accession>A0A844BAA3</accession>
<dbReference type="EMBL" id="WJBU01000013">
    <property type="protein sequence ID" value="MRD48466.1"/>
    <property type="molecule type" value="Genomic_DNA"/>
</dbReference>
<dbReference type="RefSeq" id="WP_153585789.1">
    <property type="nucleotide sequence ID" value="NZ_WJBU01000013.1"/>
</dbReference>
<gene>
    <name evidence="2" type="ORF">GHT07_14355</name>
</gene>
<sequence length="111" mass="11425">MGGRGFHAQKALINTYIWLALGAAIGFLVGGVIKKGTKTELIESILVGVLGAFIGGEFLAAQFNSGTAAPSFGFALALAVATSFAMLGVLAIFRKAVGPLKQGKSRQKNRG</sequence>
<feature type="transmembrane region" description="Helical" evidence="1">
    <location>
        <begin position="45"/>
        <end position="63"/>
    </location>
</feature>
<evidence type="ECO:0000313" key="3">
    <source>
        <dbReference type="Proteomes" id="UP000487350"/>
    </source>
</evidence>
<keyword evidence="1" id="KW-0472">Membrane</keyword>
<comment type="caution">
    <text evidence="2">The sequence shown here is derived from an EMBL/GenBank/DDBJ whole genome shotgun (WGS) entry which is preliminary data.</text>
</comment>
<keyword evidence="3" id="KW-1185">Reference proteome</keyword>
<keyword evidence="1" id="KW-1133">Transmembrane helix</keyword>
<dbReference type="AlphaFoldDB" id="A0A844BAA3"/>
<reference evidence="2 3" key="1">
    <citation type="submission" date="2019-11" db="EMBL/GenBank/DDBJ databases">
        <title>Caenimonas koreensis gen. nov., sp. nov., isolated from activated sludge.</title>
        <authorList>
            <person name="Seung H.R."/>
        </authorList>
    </citation>
    <scope>NUCLEOTIDE SEQUENCE [LARGE SCALE GENOMIC DNA]</scope>
    <source>
        <strain evidence="2 3">EMB320</strain>
    </source>
</reference>
<dbReference type="OrthoDB" id="8909843at2"/>
<organism evidence="2 3">
    <name type="scientific">Caenimonas koreensis DSM 17982</name>
    <dbReference type="NCBI Taxonomy" id="1121255"/>
    <lineage>
        <taxon>Bacteria</taxon>
        <taxon>Pseudomonadati</taxon>
        <taxon>Pseudomonadota</taxon>
        <taxon>Betaproteobacteria</taxon>
        <taxon>Burkholderiales</taxon>
        <taxon>Comamonadaceae</taxon>
        <taxon>Caenimonas</taxon>
    </lineage>
</organism>
<proteinExistence type="predicted"/>